<organism evidence="2 3">
    <name type="scientific">Actinomyces naeslundii</name>
    <dbReference type="NCBI Taxonomy" id="1655"/>
    <lineage>
        <taxon>Bacteria</taxon>
        <taxon>Bacillati</taxon>
        <taxon>Actinomycetota</taxon>
        <taxon>Actinomycetes</taxon>
        <taxon>Actinomycetales</taxon>
        <taxon>Actinomycetaceae</taxon>
        <taxon>Actinomyces</taxon>
    </lineage>
</organism>
<gene>
    <name evidence="2" type="ORF">BKH13_01905</name>
</gene>
<evidence type="ECO:0000313" key="2">
    <source>
        <dbReference type="EMBL" id="OLO85726.1"/>
    </source>
</evidence>
<reference evidence="2 3" key="1">
    <citation type="submission" date="2016-12" db="EMBL/GenBank/DDBJ databases">
        <title>Genomic comparison of strains in the 'Actinomyces naeslundii' group.</title>
        <authorList>
            <person name="Mughal S.R."/>
            <person name="Do T."/>
            <person name="Gilbert S.C."/>
            <person name="Witherden E.A."/>
            <person name="Didelot X."/>
            <person name="Beighton D."/>
        </authorList>
    </citation>
    <scope>NUCLEOTIDE SEQUENCE [LARGE SCALE GENOMIC DNA]</scope>
    <source>
        <strain evidence="2 3">WE6B-3</strain>
    </source>
</reference>
<dbReference type="EMBL" id="MSKX01000006">
    <property type="protein sequence ID" value="OLO85726.1"/>
    <property type="molecule type" value="Genomic_DNA"/>
</dbReference>
<evidence type="ECO:0000256" key="1">
    <source>
        <dbReference type="SAM" id="MobiDB-lite"/>
    </source>
</evidence>
<protein>
    <submittedName>
        <fullName evidence="2">Uncharacterized protein</fullName>
    </submittedName>
</protein>
<keyword evidence="3" id="KW-1185">Reference proteome</keyword>
<proteinExistence type="predicted"/>
<accession>A0ABX3F1N9</accession>
<feature type="region of interest" description="Disordered" evidence="1">
    <location>
        <begin position="1"/>
        <end position="63"/>
    </location>
</feature>
<feature type="compositionally biased region" description="Polar residues" evidence="1">
    <location>
        <begin position="1"/>
        <end position="21"/>
    </location>
</feature>
<name>A0ABX3F1N9_ACTNA</name>
<sequence length="63" mass="6441">MSASGTAISLENVLLPQTTVAGPQLSAGERSSRSIGAFPIRTRSGPDQDHAPTRCPGSDDTSS</sequence>
<evidence type="ECO:0000313" key="3">
    <source>
        <dbReference type="Proteomes" id="UP000186781"/>
    </source>
</evidence>
<comment type="caution">
    <text evidence="2">The sequence shown here is derived from an EMBL/GenBank/DDBJ whole genome shotgun (WGS) entry which is preliminary data.</text>
</comment>
<dbReference type="Proteomes" id="UP000186781">
    <property type="component" value="Unassembled WGS sequence"/>
</dbReference>